<dbReference type="AlphaFoldDB" id="C3ZZ80"/>
<feature type="compositionally biased region" description="Pro residues" evidence="1">
    <location>
        <begin position="175"/>
        <end position="186"/>
    </location>
</feature>
<accession>C3ZZ80</accession>
<feature type="region of interest" description="Disordered" evidence="1">
    <location>
        <begin position="117"/>
        <end position="190"/>
    </location>
</feature>
<protein>
    <submittedName>
        <fullName evidence="2">Uncharacterized protein</fullName>
    </submittedName>
</protein>
<sequence length="273" mass="29224">MTSVLRVCCLSQTASVHLFQATDHFARPNWHSALPRMGARIDGITWIGFSNRILVFTSRVDLALQGGSFAMASPDAEPDSSAPSTPPPGSLMDFSYYPSLYPINLPVVPPAAASIFPPSSSPPSTVSSPSYSSDPSPATPTPSRDSTASPTASASSSPPSSPDFHTYSDLFSPESPTPSPPPPIPSHPIHFVNLSNASPAFRIHFFPPPGVASDQDPIQHEYTHTMHFLDDTLLYYSIVPASPDSDASLNDDFSLGRTGFRRQHPPSNLPRPS</sequence>
<dbReference type="InParanoid" id="C3ZZ80"/>
<evidence type="ECO:0000313" key="2">
    <source>
        <dbReference type="EMBL" id="EEN42140.1"/>
    </source>
</evidence>
<gene>
    <name evidence="2" type="ORF">BRAFLDRAFT_131241</name>
</gene>
<dbReference type="EMBL" id="GG666744">
    <property type="protein sequence ID" value="EEN42140.1"/>
    <property type="molecule type" value="Genomic_DNA"/>
</dbReference>
<reference evidence="2" key="1">
    <citation type="journal article" date="2008" name="Nature">
        <title>The amphioxus genome and the evolution of the chordate karyotype.</title>
        <authorList>
            <consortium name="US DOE Joint Genome Institute (JGI-PGF)"/>
            <person name="Putnam N.H."/>
            <person name="Butts T."/>
            <person name="Ferrier D.E.K."/>
            <person name="Furlong R.F."/>
            <person name="Hellsten U."/>
            <person name="Kawashima T."/>
            <person name="Robinson-Rechavi M."/>
            <person name="Shoguchi E."/>
            <person name="Terry A."/>
            <person name="Yu J.-K."/>
            <person name="Benito-Gutierrez E.L."/>
            <person name="Dubchak I."/>
            <person name="Garcia-Fernandez J."/>
            <person name="Gibson-Brown J.J."/>
            <person name="Grigoriev I.V."/>
            <person name="Horton A.C."/>
            <person name="de Jong P.J."/>
            <person name="Jurka J."/>
            <person name="Kapitonov V.V."/>
            <person name="Kohara Y."/>
            <person name="Kuroki Y."/>
            <person name="Lindquist E."/>
            <person name="Lucas S."/>
            <person name="Osoegawa K."/>
            <person name="Pennacchio L.A."/>
            <person name="Salamov A.A."/>
            <person name="Satou Y."/>
            <person name="Sauka-Spengler T."/>
            <person name="Schmutz J."/>
            <person name="Shin-I T."/>
            <person name="Toyoda A."/>
            <person name="Bronner-Fraser M."/>
            <person name="Fujiyama A."/>
            <person name="Holland L.Z."/>
            <person name="Holland P.W.H."/>
            <person name="Satoh N."/>
            <person name="Rokhsar D.S."/>
        </authorList>
    </citation>
    <scope>NUCLEOTIDE SEQUENCE [LARGE SCALE GENOMIC DNA]</scope>
    <source>
        <strain evidence="2">S238N-H82</strain>
        <tissue evidence="2">Testes</tissue>
    </source>
</reference>
<name>C3ZZ80_BRAFL</name>
<feature type="region of interest" description="Disordered" evidence="1">
    <location>
        <begin position="244"/>
        <end position="273"/>
    </location>
</feature>
<proteinExistence type="predicted"/>
<feature type="compositionally biased region" description="Low complexity" evidence="1">
    <location>
        <begin position="117"/>
        <end position="158"/>
    </location>
</feature>
<evidence type="ECO:0000256" key="1">
    <source>
        <dbReference type="SAM" id="MobiDB-lite"/>
    </source>
</evidence>
<organism>
    <name type="scientific">Branchiostoma floridae</name>
    <name type="common">Florida lancelet</name>
    <name type="synonym">Amphioxus</name>
    <dbReference type="NCBI Taxonomy" id="7739"/>
    <lineage>
        <taxon>Eukaryota</taxon>
        <taxon>Metazoa</taxon>
        <taxon>Chordata</taxon>
        <taxon>Cephalochordata</taxon>
        <taxon>Leptocardii</taxon>
        <taxon>Amphioxiformes</taxon>
        <taxon>Branchiostomatidae</taxon>
        <taxon>Branchiostoma</taxon>
    </lineage>
</organism>